<dbReference type="Pfam" id="PF00132">
    <property type="entry name" value="Hexapep"/>
    <property type="match status" value="1"/>
</dbReference>
<dbReference type="InterPro" id="IPR050484">
    <property type="entry name" value="Transf_Hexapept/Carb_Anhydrase"/>
</dbReference>
<dbReference type="InterPro" id="IPR001451">
    <property type="entry name" value="Hexapep"/>
</dbReference>
<gene>
    <name evidence="1" type="ORF">SAMN04490355_102335</name>
</gene>
<dbReference type="InterPro" id="IPR047324">
    <property type="entry name" value="LbH_gamma_CA-like"/>
</dbReference>
<protein>
    <submittedName>
        <fullName evidence="1">Carbonic anhydrase or acetyltransferase, isoleucine patch superfamily</fullName>
    </submittedName>
</protein>
<keyword evidence="1" id="KW-0808">Transferase</keyword>
<dbReference type="CDD" id="cd04645">
    <property type="entry name" value="LbH_gamma_CA_like"/>
    <property type="match status" value="1"/>
</dbReference>
<evidence type="ECO:0000313" key="1">
    <source>
        <dbReference type="EMBL" id="SFL87566.1"/>
    </source>
</evidence>
<evidence type="ECO:0000313" key="2">
    <source>
        <dbReference type="Proteomes" id="UP000199520"/>
    </source>
</evidence>
<dbReference type="PANTHER" id="PTHR13061:SF29">
    <property type="entry name" value="GAMMA CARBONIC ANHYDRASE-LIKE 1, MITOCHONDRIAL-RELATED"/>
    <property type="match status" value="1"/>
</dbReference>
<name>A0A1I4L9M2_9FIRM</name>
<sequence length="170" mass="18610">MLKDNVIPYKGTLPQIEDNVFLAGGAYIIGNVTISSHASIWFNTVIRGDVHPISIGSFTNIQDNSTIHAMHDYETIIEDYVTVGHGVILHACHIGSNCLIGMGSTILSYAEIGENCIIGAGCLITEHKKIPPNSLVMGAPGRVIRTVTKEEIENIRQSALSYYKESLHYR</sequence>
<dbReference type="Proteomes" id="UP000199520">
    <property type="component" value="Unassembled WGS sequence"/>
</dbReference>
<accession>A0A1I4L9M2</accession>
<organism evidence="1 2">
    <name type="scientific">Pelosinus propionicus DSM 13327</name>
    <dbReference type="NCBI Taxonomy" id="1123291"/>
    <lineage>
        <taxon>Bacteria</taxon>
        <taxon>Bacillati</taxon>
        <taxon>Bacillota</taxon>
        <taxon>Negativicutes</taxon>
        <taxon>Selenomonadales</taxon>
        <taxon>Sporomusaceae</taxon>
        <taxon>Pelosinus</taxon>
    </lineage>
</organism>
<keyword evidence="2" id="KW-1185">Reference proteome</keyword>
<dbReference type="SUPFAM" id="SSF51161">
    <property type="entry name" value="Trimeric LpxA-like enzymes"/>
    <property type="match status" value="1"/>
</dbReference>
<dbReference type="PANTHER" id="PTHR13061">
    <property type="entry name" value="DYNACTIN SUBUNIT P25"/>
    <property type="match status" value="1"/>
</dbReference>
<dbReference type="GO" id="GO:0016740">
    <property type="term" value="F:transferase activity"/>
    <property type="evidence" value="ECO:0007669"/>
    <property type="project" value="UniProtKB-KW"/>
</dbReference>
<reference evidence="2" key="1">
    <citation type="submission" date="2016-10" db="EMBL/GenBank/DDBJ databases">
        <authorList>
            <person name="Varghese N."/>
            <person name="Submissions S."/>
        </authorList>
    </citation>
    <scope>NUCLEOTIDE SEQUENCE [LARGE SCALE GENOMIC DNA]</scope>
    <source>
        <strain evidence="2">DSM 13327</strain>
    </source>
</reference>
<dbReference type="STRING" id="1123291.SAMN04490355_102335"/>
<dbReference type="AlphaFoldDB" id="A0A1I4L9M2"/>
<dbReference type="EMBL" id="FOTS01000023">
    <property type="protein sequence ID" value="SFL87566.1"/>
    <property type="molecule type" value="Genomic_DNA"/>
</dbReference>
<dbReference type="Gene3D" id="2.160.10.10">
    <property type="entry name" value="Hexapeptide repeat proteins"/>
    <property type="match status" value="1"/>
</dbReference>
<dbReference type="InterPro" id="IPR011004">
    <property type="entry name" value="Trimer_LpxA-like_sf"/>
</dbReference>
<proteinExistence type="predicted"/>